<dbReference type="Pfam" id="PF03747">
    <property type="entry name" value="ADP_ribosyl_GH"/>
    <property type="match status" value="1"/>
</dbReference>
<keyword evidence="1" id="KW-0460">Magnesium</keyword>
<keyword evidence="3" id="KW-1185">Reference proteome</keyword>
<reference evidence="2" key="1">
    <citation type="journal article" date="2014" name="Int. J. Syst. Evol. Microbiol.">
        <title>Complete genome sequence of Corynebacterium casei LMG S-19264T (=DSM 44701T), isolated from a smear-ripened cheese.</title>
        <authorList>
            <consortium name="US DOE Joint Genome Institute (JGI-PGF)"/>
            <person name="Walter F."/>
            <person name="Albersmeier A."/>
            <person name="Kalinowski J."/>
            <person name="Ruckert C."/>
        </authorList>
    </citation>
    <scope>NUCLEOTIDE SEQUENCE</scope>
    <source>
        <strain evidence="2">KCTC 12988</strain>
    </source>
</reference>
<dbReference type="Gene3D" id="1.10.4080.10">
    <property type="entry name" value="ADP-ribosylation/Crystallin J1"/>
    <property type="match status" value="1"/>
</dbReference>
<feature type="binding site" evidence="1">
    <location>
        <position position="289"/>
    </location>
    <ligand>
        <name>Mg(2+)</name>
        <dbReference type="ChEBI" id="CHEBI:18420"/>
        <label>1</label>
    </ligand>
</feature>
<comment type="caution">
    <text evidence="2">The sequence shown here is derived from an EMBL/GenBank/DDBJ whole genome shotgun (WGS) entry which is preliminary data.</text>
</comment>
<dbReference type="Proteomes" id="UP000644507">
    <property type="component" value="Unassembled WGS sequence"/>
</dbReference>
<protein>
    <recommendedName>
        <fullName evidence="4">ADP-ribosylglycohydrolase</fullName>
    </recommendedName>
</protein>
<reference evidence="2" key="2">
    <citation type="submission" date="2020-09" db="EMBL/GenBank/DDBJ databases">
        <authorList>
            <person name="Sun Q."/>
            <person name="Kim S."/>
        </authorList>
    </citation>
    <scope>NUCLEOTIDE SEQUENCE</scope>
    <source>
        <strain evidence="2">KCTC 12988</strain>
    </source>
</reference>
<dbReference type="EMBL" id="BMXI01000023">
    <property type="protein sequence ID" value="GHC67029.1"/>
    <property type="molecule type" value="Genomic_DNA"/>
</dbReference>
<dbReference type="SUPFAM" id="SSF101478">
    <property type="entry name" value="ADP-ribosylglycohydrolase"/>
    <property type="match status" value="1"/>
</dbReference>
<name>A0A918TX60_9BACT</name>
<comment type="cofactor">
    <cofactor evidence="1">
        <name>Mg(2+)</name>
        <dbReference type="ChEBI" id="CHEBI:18420"/>
    </cofactor>
    <text evidence="1">Binds 2 magnesium ions per subunit.</text>
</comment>
<gene>
    <name evidence="2" type="ORF">GCM10007100_38720</name>
</gene>
<evidence type="ECO:0000313" key="2">
    <source>
        <dbReference type="EMBL" id="GHC67029.1"/>
    </source>
</evidence>
<dbReference type="PANTHER" id="PTHR16222:SF34">
    <property type="entry name" value="ADP-RIBOSYLGLYCOHYDROLASE"/>
    <property type="match status" value="1"/>
</dbReference>
<evidence type="ECO:0000313" key="3">
    <source>
        <dbReference type="Proteomes" id="UP000644507"/>
    </source>
</evidence>
<keyword evidence="1" id="KW-0479">Metal-binding</keyword>
<evidence type="ECO:0008006" key="4">
    <source>
        <dbReference type="Google" id="ProtNLM"/>
    </source>
</evidence>
<proteinExistence type="predicted"/>
<dbReference type="InterPro" id="IPR036705">
    <property type="entry name" value="Ribosyl_crysJ1_sf"/>
</dbReference>
<sequence>MSIFLQQAYLGSLAADALSMPVHWYYDREALREDYGVVDHYMAPDNPHPDSILWRSQYSPVNERGEILHEQAQYWGAERGIHYHQFLKAGENTINLQLATLLHRQVATTGHYDPGLWLDIYIQFMLNPGSHNDTYLEEYHRGFFTNYSNGKNRRKCGIKDEHIGGLAQVPALLASLPEDADWRTAVKEHVALTHRHSNVLRAADCLARLLKAMENGVPMREAIAKAAGDWFSTAKAQRWSIRPDDVIIGRVLSPACYIAEAFPAALYLAWKYHDDFDAGITANAQVGGDNCHRGVIVGALLGANNGVDPKWVDGLYSLSKNADRISETRSEV</sequence>
<dbReference type="GO" id="GO:0046872">
    <property type="term" value="F:metal ion binding"/>
    <property type="evidence" value="ECO:0007669"/>
    <property type="project" value="UniProtKB-KW"/>
</dbReference>
<organism evidence="2 3">
    <name type="scientific">Roseibacillus persicicus</name>
    <dbReference type="NCBI Taxonomy" id="454148"/>
    <lineage>
        <taxon>Bacteria</taxon>
        <taxon>Pseudomonadati</taxon>
        <taxon>Verrucomicrobiota</taxon>
        <taxon>Verrucomicrobiia</taxon>
        <taxon>Verrucomicrobiales</taxon>
        <taxon>Verrucomicrobiaceae</taxon>
        <taxon>Roseibacillus</taxon>
    </lineage>
</organism>
<dbReference type="AlphaFoldDB" id="A0A918TX60"/>
<dbReference type="RefSeq" id="WP_189574142.1">
    <property type="nucleotide sequence ID" value="NZ_BMXI01000023.1"/>
</dbReference>
<accession>A0A918TX60</accession>
<dbReference type="InterPro" id="IPR050792">
    <property type="entry name" value="ADP-ribosylglycohydrolase"/>
</dbReference>
<dbReference type="PANTHER" id="PTHR16222">
    <property type="entry name" value="ADP-RIBOSYLGLYCOHYDROLASE"/>
    <property type="match status" value="1"/>
</dbReference>
<evidence type="ECO:0000256" key="1">
    <source>
        <dbReference type="PIRSR" id="PIRSR605502-1"/>
    </source>
</evidence>
<dbReference type="InterPro" id="IPR005502">
    <property type="entry name" value="Ribosyl_crysJ1"/>
</dbReference>